<proteinExistence type="predicted"/>
<dbReference type="GO" id="GO:0003700">
    <property type="term" value="F:DNA-binding transcription factor activity"/>
    <property type="evidence" value="ECO:0007669"/>
    <property type="project" value="TreeGrafter"/>
</dbReference>
<dbReference type="SUPFAM" id="SSF46689">
    <property type="entry name" value="Homeodomain-like"/>
    <property type="match status" value="1"/>
</dbReference>
<feature type="DNA-binding region" description="H-T-H motif" evidence="4">
    <location>
        <begin position="49"/>
        <end position="68"/>
    </location>
</feature>
<dbReference type="InterPro" id="IPR001647">
    <property type="entry name" value="HTH_TetR"/>
</dbReference>
<dbReference type="InterPro" id="IPR009057">
    <property type="entry name" value="Homeodomain-like_sf"/>
</dbReference>
<sequence length="214" mass="23768">MALGRKKKTPEAAQAMRKQPVQDRAQRTIETIFDATAQIVDEQGEAQLTTNKIAERAGFSIGTLYQYFPTKEAILLAMIHRGRRKVMDEMQAALAKSVAEGAPPERIIRERIRLLIEAFGAGGPFKRSMIRLAWRMDHHENIMQAMREGAEHISVALARMEGSGLRPANAATLFVLTRAVMGVIRSASLEESPLLGTRQFEDELVGLVVGMLKE</sequence>
<keyword evidence="1" id="KW-0805">Transcription regulation</keyword>
<dbReference type="PRINTS" id="PR00455">
    <property type="entry name" value="HTHTETR"/>
</dbReference>
<name>A0A7V8G0C5_9BURK</name>
<keyword evidence="2 4" id="KW-0238">DNA-binding</keyword>
<dbReference type="AlphaFoldDB" id="A0A7V8G0C5"/>
<dbReference type="Gene3D" id="1.10.357.10">
    <property type="entry name" value="Tetracycline Repressor, domain 2"/>
    <property type="match status" value="1"/>
</dbReference>
<evidence type="ECO:0000256" key="3">
    <source>
        <dbReference type="ARBA" id="ARBA00023163"/>
    </source>
</evidence>
<evidence type="ECO:0000256" key="2">
    <source>
        <dbReference type="ARBA" id="ARBA00023125"/>
    </source>
</evidence>
<feature type="domain" description="HTH tetR-type" evidence="6">
    <location>
        <begin position="26"/>
        <end position="86"/>
    </location>
</feature>
<evidence type="ECO:0000313" key="7">
    <source>
        <dbReference type="EMBL" id="KAF1048632.1"/>
    </source>
</evidence>
<accession>A0A7V8G0C5</accession>
<dbReference type="EMBL" id="WNDX01000003">
    <property type="protein sequence ID" value="KAF1048632.1"/>
    <property type="molecule type" value="Genomic_DNA"/>
</dbReference>
<evidence type="ECO:0000313" key="8">
    <source>
        <dbReference type="Proteomes" id="UP000462435"/>
    </source>
</evidence>
<dbReference type="Pfam" id="PF00440">
    <property type="entry name" value="TetR_N"/>
    <property type="match status" value="1"/>
</dbReference>
<comment type="caution">
    <text evidence="7">The sequence shown here is derived from an EMBL/GenBank/DDBJ whole genome shotgun (WGS) entry which is preliminary data.</text>
</comment>
<evidence type="ECO:0000256" key="5">
    <source>
        <dbReference type="SAM" id="MobiDB-lite"/>
    </source>
</evidence>
<evidence type="ECO:0000256" key="1">
    <source>
        <dbReference type="ARBA" id="ARBA00023015"/>
    </source>
</evidence>
<keyword evidence="3" id="KW-0804">Transcription</keyword>
<dbReference type="InterPro" id="IPR050109">
    <property type="entry name" value="HTH-type_TetR-like_transc_reg"/>
</dbReference>
<dbReference type="PANTHER" id="PTHR30055">
    <property type="entry name" value="HTH-TYPE TRANSCRIPTIONAL REGULATOR RUTR"/>
    <property type="match status" value="1"/>
</dbReference>
<dbReference type="Proteomes" id="UP000462435">
    <property type="component" value="Unassembled WGS sequence"/>
</dbReference>
<dbReference type="PANTHER" id="PTHR30055:SF234">
    <property type="entry name" value="HTH-TYPE TRANSCRIPTIONAL REGULATOR BETI"/>
    <property type="match status" value="1"/>
</dbReference>
<protein>
    <submittedName>
        <fullName evidence="7">Putative HTH-type transcriptional regulator</fullName>
    </submittedName>
</protein>
<dbReference type="GO" id="GO:0000976">
    <property type="term" value="F:transcription cis-regulatory region binding"/>
    <property type="evidence" value="ECO:0007669"/>
    <property type="project" value="TreeGrafter"/>
</dbReference>
<reference evidence="8" key="1">
    <citation type="journal article" date="2020" name="MBio">
        <title>Horizontal gene transfer to a defensive symbiont with a reduced genome amongst a multipartite beetle microbiome.</title>
        <authorList>
            <person name="Waterworth S.C."/>
            <person name="Florez L.V."/>
            <person name="Rees E.R."/>
            <person name="Hertweck C."/>
            <person name="Kaltenpoth M."/>
            <person name="Kwan J.C."/>
        </authorList>
    </citation>
    <scope>NUCLEOTIDE SEQUENCE [LARGE SCALE GENOMIC DNA]</scope>
</reference>
<evidence type="ECO:0000259" key="6">
    <source>
        <dbReference type="PROSITE" id="PS50977"/>
    </source>
</evidence>
<dbReference type="PROSITE" id="PS50977">
    <property type="entry name" value="HTH_TETR_2"/>
    <property type="match status" value="1"/>
</dbReference>
<feature type="region of interest" description="Disordered" evidence="5">
    <location>
        <begin position="1"/>
        <end position="21"/>
    </location>
</feature>
<gene>
    <name evidence="7" type="ORF">GAK35_00182</name>
</gene>
<evidence type="ECO:0000256" key="4">
    <source>
        <dbReference type="PROSITE-ProRule" id="PRU00335"/>
    </source>
</evidence>
<organism evidence="7 8">
    <name type="scientific">Herbaspirillum frisingense</name>
    <dbReference type="NCBI Taxonomy" id="92645"/>
    <lineage>
        <taxon>Bacteria</taxon>
        <taxon>Pseudomonadati</taxon>
        <taxon>Pseudomonadota</taxon>
        <taxon>Betaproteobacteria</taxon>
        <taxon>Burkholderiales</taxon>
        <taxon>Oxalobacteraceae</taxon>
        <taxon>Herbaspirillum</taxon>
    </lineage>
</organism>